<evidence type="ECO:0000259" key="4">
    <source>
        <dbReference type="Pfam" id="PF13966"/>
    </source>
</evidence>
<gene>
    <name evidence="5" type="ORF">GIB67_005262</name>
</gene>
<keyword evidence="6" id="KW-1185">Reference proteome</keyword>
<dbReference type="AlphaFoldDB" id="A0A7J7NNP2"/>
<feature type="domain" description="K+ potassium transporter integral membrane" evidence="3">
    <location>
        <begin position="517"/>
        <end position="595"/>
    </location>
</feature>
<dbReference type="PANTHER" id="PTHR30540:SF13">
    <property type="entry name" value="POTASSIUM TRANSPORTER 17-RELATED"/>
    <property type="match status" value="1"/>
</dbReference>
<comment type="similarity">
    <text evidence="1">Belongs to the HAK/KUP transporter (TC 2.A.72.3) family.</text>
</comment>
<protein>
    <recommendedName>
        <fullName evidence="7">Reverse transcriptase zinc-binding domain-containing protein</fullName>
    </recommendedName>
</protein>
<feature type="transmembrane region" description="Helical" evidence="2">
    <location>
        <begin position="48"/>
        <end position="71"/>
    </location>
</feature>
<keyword evidence="2" id="KW-0812">Transmembrane</keyword>
<dbReference type="OrthoDB" id="1906820at2759"/>
<dbReference type="InterPro" id="IPR003855">
    <property type="entry name" value="K+_transporter"/>
</dbReference>
<dbReference type="InterPro" id="IPR053951">
    <property type="entry name" value="K_trans_N"/>
</dbReference>
<dbReference type="Pfam" id="PF13966">
    <property type="entry name" value="zf-RVT"/>
    <property type="match status" value="1"/>
</dbReference>
<sequence>MEFQLDRSNSAITLSEVVVDHSDNSNTTYIGDSDAHERRRNEGWGRNLFLAYNTLGVVFGGLVTSPLYVYPSMHLKSPTEDDYLGIYSIIFCTLTLIGVVKYCFIALQADDQGEGGTLALYLLLCRHANISVLSSRRSNSDQYGVAGGNKKIRLVEFFEKSVLARRVLLFIAMLGMCMLIGDGILTPAVLLGDVKAVEVITVGDSLRIGASRISLTINKMIANEPALRNERLIIKVPWGNMDELRWCPSKDGKFSIKSTYRTLLSGNDMEQVVGSPALMLKIWHNRASPRAQMFAWKCIRNIVPCREKIATRLSFEDVSCPMCSAPSESLHHFLLECAFTRVVWFGTFFWGLLHKFSYLTAHVWIEGWISPPQDWPIDREIWILFTFSLYRLIWKAQCAWIFQNIKPDPSRISLTINKMIANEPVLRNERLIIKVPWGTLELGCVKINVDASFCKDKCFNGIGLIIRNCANNFGATRISSHRFASSEEGEALAVLEGVLWAKERRIPKVLGRNLFLAYNTLGVVFGGLVTSPLYVYPSMHLKSPTEDDYLGIYSIMFWTLTLIGVVKYCFIALQADDQGEGGTLALYSLLCRHANISVLSSRRSNSDQYGVAGGNKKISVIGYGWSESALSFR</sequence>
<evidence type="ECO:0000259" key="3">
    <source>
        <dbReference type="Pfam" id="PF02705"/>
    </source>
</evidence>
<dbReference type="GO" id="GO:0015079">
    <property type="term" value="F:potassium ion transmembrane transporter activity"/>
    <property type="evidence" value="ECO:0007669"/>
    <property type="project" value="InterPro"/>
</dbReference>
<feature type="transmembrane region" description="Helical" evidence="2">
    <location>
        <begin position="549"/>
        <end position="570"/>
    </location>
</feature>
<dbReference type="Pfam" id="PF02705">
    <property type="entry name" value="K_trans"/>
    <property type="match status" value="2"/>
</dbReference>
<feature type="domain" description="Reverse transcriptase zinc-binding" evidence="4">
    <location>
        <begin position="254"/>
        <end position="344"/>
    </location>
</feature>
<dbReference type="GO" id="GO:0016020">
    <property type="term" value="C:membrane"/>
    <property type="evidence" value="ECO:0007669"/>
    <property type="project" value="InterPro"/>
</dbReference>
<name>A0A7J7NNP2_9MAGN</name>
<evidence type="ECO:0000256" key="1">
    <source>
        <dbReference type="ARBA" id="ARBA00008440"/>
    </source>
</evidence>
<proteinExistence type="inferred from homology"/>
<evidence type="ECO:0008006" key="7">
    <source>
        <dbReference type="Google" id="ProtNLM"/>
    </source>
</evidence>
<feature type="domain" description="K+ potassium transporter integral membrane" evidence="3">
    <location>
        <begin position="51"/>
        <end position="200"/>
    </location>
</feature>
<keyword evidence="2" id="KW-0472">Membrane</keyword>
<comment type="caution">
    <text evidence="5">The sequence shown here is derived from an EMBL/GenBank/DDBJ whole genome shotgun (WGS) entry which is preliminary data.</text>
</comment>
<evidence type="ECO:0000256" key="2">
    <source>
        <dbReference type="SAM" id="Phobius"/>
    </source>
</evidence>
<feature type="transmembrane region" description="Helical" evidence="2">
    <location>
        <begin position="514"/>
        <end position="537"/>
    </location>
</feature>
<dbReference type="PANTHER" id="PTHR30540">
    <property type="entry name" value="OSMOTIC STRESS POTASSIUM TRANSPORTER"/>
    <property type="match status" value="1"/>
</dbReference>
<organism evidence="5 6">
    <name type="scientific">Kingdonia uniflora</name>
    <dbReference type="NCBI Taxonomy" id="39325"/>
    <lineage>
        <taxon>Eukaryota</taxon>
        <taxon>Viridiplantae</taxon>
        <taxon>Streptophyta</taxon>
        <taxon>Embryophyta</taxon>
        <taxon>Tracheophyta</taxon>
        <taxon>Spermatophyta</taxon>
        <taxon>Magnoliopsida</taxon>
        <taxon>Ranunculales</taxon>
        <taxon>Circaeasteraceae</taxon>
        <taxon>Kingdonia</taxon>
    </lineage>
</organism>
<feature type="transmembrane region" description="Helical" evidence="2">
    <location>
        <begin position="83"/>
        <end position="104"/>
    </location>
</feature>
<dbReference type="InterPro" id="IPR026960">
    <property type="entry name" value="RVT-Znf"/>
</dbReference>
<reference evidence="5 6" key="1">
    <citation type="journal article" date="2020" name="IScience">
        <title>Genome Sequencing of the Endangered Kingdonia uniflora (Circaeasteraceae, Ranunculales) Reveals Potential Mechanisms of Evolutionary Specialization.</title>
        <authorList>
            <person name="Sun Y."/>
            <person name="Deng T."/>
            <person name="Zhang A."/>
            <person name="Moore M.J."/>
            <person name="Landis J.B."/>
            <person name="Lin N."/>
            <person name="Zhang H."/>
            <person name="Zhang X."/>
            <person name="Huang J."/>
            <person name="Zhang X."/>
            <person name="Sun H."/>
            <person name="Wang H."/>
        </authorList>
    </citation>
    <scope>NUCLEOTIDE SEQUENCE [LARGE SCALE GENOMIC DNA]</scope>
    <source>
        <strain evidence="5">TB1705</strain>
        <tissue evidence="5">Leaf</tissue>
    </source>
</reference>
<feature type="transmembrane region" description="Helical" evidence="2">
    <location>
        <begin position="167"/>
        <end position="191"/>
    </location>
</feature>
<dbReference type="Proteomes" id="UP000541444">
    <property type="component" value="Unassembled WGS sequence"/>
</dbReference>
<accession>A0A7J7NNP2</accession>
<evidence type="ECO:0000313" key="6">
    <source>
        <dbReference type="Proteomes" id="UP000541444"/>
    </source>
</evidence>
<evidence type="ECO:0000313" key="5">
    <source>
        <dbReference type="EMBL" id="KAF6168650.1"/>
    </source>
</evidence>
<feature type="transmembrane region" description="Helical" evidence="2">
    <location>
        <begin position="330"/>
        <end position="353"/>
    </location>
</feature>
<keyword evidence="2" id="KW-1133">Transmembrane helix</keyword>
<dbReference type="EMBL" id="JACGCM010000692">
    <property type="protein sequence ID" value="KAF6168650.1"/>
    <property type="molecule type" value="Genomic_DNA"/>
</dbReference>